<protein>
    <recommendedName>
        <fullName evidence="2">Amidohydrolase-related domain-containing protein</fullName>
    </recommendedName>
</protein>
<dbReference type="GO" id="GO:0016787">
    <property type="term" value="F:hydrolase activity"/>
    <property type="evidence" value="ECO:0007669"/>
    <property type="project" value="InterPro"/>
</dbReference>
<evidence type="ECO:0000256" key="1">
    <source>
        <dbReference type="ARBA" id="ARBA00023239"/>
    </source>
</evidence>
<dbReference type="GO" id="GO:0005737">
    <property type="term" value="C:cytoplasm"/>
    <property type="evidence" value="ECO:0007669"/>
    <property type="project" value="TreeGrafter"/>
</dbReference>
<gene>
    <name evidence="3" type="ORF">BHQ17_01530</name>
</gene>
<keyword evidence="4" id="KW-1185">Reference proteome</keyword>
<dbReference type="Pfam" id="PF04909">
    <property type="entry name" value="Amidohydro_2"/>
    <property type="match status" value="1"/>
</dbReference>
<proteinExistence type="predicted"/>
<dbReference type="InterPro" id="IPR032465">
    <property type="entry name" value="ACMSD"/>
</dbReference>
<dbReference type="Gene3D" id="3.20.20.140">
    <property type="entry name" value="Metal-dependent hydrolases"/>
    <property type="match status" value="1"/>
</dbReference>
<dbReference type="InterPro" id="IPR006680">
    <property type="entry name" value="Amidohydro-rel"/>
</dbReference>
<reference evidence="4" key="1">
    <citation type="submission" date="2016-09" db="EMBL/GenBank/DDBJ databases">
        <authorList>
            <person name="Greninger A.L."/>
            <person name="Jerome K.R."/>
            <person name="Mcnair B."/>
            <person name="Wallis C."/>
            <person name="Fang F."/>
        </authorList>
    </citation>
    <scope>NUCLEOTIDE SEQUENCE [LARGE SCALE GENOMIC DNA]</scope>
    <source>
        <strain evidence="4">M7</strain>
    </source>
</reference>
<evidence type="ECO:0000313" key="3">
    <source>
        <dbReference type="EMBL" id="ODQ96381.1"/>
    </source>
</evidence>
<organism evidence="3 4">
    <name type="scientific">Mycolicibacterium holsaticum</name>
    <dbReference type="NCBI Taxonomy" id="152142"/>
    <lineage>
        <taxon>Bacteria</taxon>
        <taxon>Bacillati</taxon>
        <taxon>Actinomycetota</taxon>
        <taxon>Actinomycetes</taxon>
        <taxon>Mycobacteriales</taxon>
        <taxon>Mycobacteriaceae</taxon>
        <taxon>Mycolicibacterium</taxon>
    </lineage>
</organism>
<dbReference type="PANTHER" id="PTHR21240:SF28">
    <property type="entry name" value="ISO-OROTATE DECARBOXYLASE (EUROFUNG)"/>
    <property type="match status" value="1"/>
</dbReference>
<dbReference type="PANTHER" id="PTHR21240">
    <property type="entry name" value="2-AMINO-3-CARBOXYLMUCONATE-6-SEMIALDEHYDE DECARBOXYLASE"/>
    <property type="match status" value="1"/>
</dbReference>
<dbReference type="AlphaFoldDB" id="A0A1E3S2U2"/>
<evidence type="ECO:0000259" key="2">
    <source>
        <dbReference type="Pfam" id="PF04909"/>
    </source>
</evidence>
<dbReference type="EMBL" id="MIGZ01000004">
    <property type="protein sequence ID" value="ODQ96381.1"/>
    <property type="molecule type" value="Genomic_DNA"/>
</dbReference>
<evidence type="ECO:0000313" key="4">
    <source>
        <dbReference type="Proteomes" id="UP000094243"/>
    </source>
</evidence>
<sequence length="258" mass="27848">MSSRGDTVDMDDDVAARGAMLAARGVDQAVVIASHDYLRPDGIADNRKVNDDIAAYRRRRPDLFPAAIGIVEPLNGPLGLHELDRCKDELGLHGISFHTRLQGVSLDSRWVRRYLHRMGELGLVPFLHSIGESSAEALWKIDVLAGDFPDLPMIVLDAFSTFEQSLFAPHVAERRPQLVFDTALAHGFSLIQNLITRCGADRVMYGSDLHSSASGIPAVTELSGEILASSLSDADKSAVLGGNAARVLGLPRSADSKP</sequence>
<feature type="domain" description="Amidohydrolase-related" evidence="2">
    <location>
        <begin position="46"/>
        <end position="250"/>
    </location>
</feature>
<accession>A0A1E3S2U2</accession>
<name>A0A1E3S2U2_9MYCO</name>
<dbReference type="GO" id="GO:0019748">
    <property type="term" value="P:secondary metabolic process"/>
    <property type="evidence" value="ECO:0007669"/>
    <property type="project" value="TreeGrafter"/>
</dbReference>
<keyword evidence="1" id="KW-0456">Lyase</keyword>
<dbReference type="GO" id="GO:0016831">
    <property type="term" value="F:carboxy-lyase activity"/>
    <property type="evidence" value="ECO:0007669"/>
    <property type="project" value="InterPro"/>
</dbReference>
<dbReference type="Proteomes" id="UP000094243">
    <property type="component" value="Unassembled WGS sequence"/>
</dbReference>
<dbReference type="SUPFAM" id="SSF51556">
    <property type="entry name" value="Metallo-dependent hydrolases"/>
    <property type="match status" value="1"/>
</dbReference>
<comment type="caution">
    <text evidence="3">The sequence shown here is derived from an EMBL/GenBank/DDBJ whole genome shotgun (WGS) entry which is preliminary data.</text>
</comment>
<dbReference type="InterPro" id="IPR032466">
    <property type="entry name" value="Metal_Hydrolase"/>
</dbReference>